<dbReference type="NCBIfam" id="TIGR01494">
    <property type="entry name" value="ATPase_P-type"/>
    <property type="match status" value="1"/>
</dbReference>
<feature type="domain" description="HMA" evidence="10">
    <location>
        <begin position="131"/>
        <end position="193"/>
    </location>
</feature>
<feature type="transmembrane region" description="Helical" evidence="7">
    <location>
        <begin position="568"/>
        <end position="595"/>
    </location>
</feature>
<evidence type="ECO:0000256" key="5">
    <source>
        <dbReference type="ARBA" id="ARBA00022989"/>
    </source>
</evidence>
<dbReference type="GO" id="GO:0019829">
    <property type="term" value="F:ATPase-coupled monoatomic cation transmembrane transporter activity"/>
    <property type="evidence" value="ECO:0007669"/>
    <property type="project" value="InterPro"/>
</dbReference>
<protein>
    <submittedName>
        <fullName evidence="12">P-type ATPase-like protein</fullName>
    </submittedName>
</protein>
<keyword evidence="7" id="KW-0547">Nucleotide-binding</keyword>
<dbReference type="SFLD" id="SFLDG00002">
    <property type="entry name" value="C1.7:_P-type_atpase_like"/>
    <property type="match status" value="1"/>
</dbReference>
<evidence type="ECO:0000313" key="12">
    <source>
        <dbReference type="EMBL" id="PMD55161.1"/>
    </source>
</evidence>
<dbReference type="PROSITE" id="PS00154">
    <property type="entry name" value="ATPASE_E1_E2"/>
    <property type="match status" value="1"/>
</dbReference>
<dbReference type="GO" id="GO:0046872">
    <property type="term" value="F:metal ion binding"/>
    <property type="evidence" value="ECO:0007669"/>
    <property type="project" value="UniProtKB-KW"/>
</dbReference>
<dbReference type="NCBIfam" id="TIGR01511">
    <property type="entry name" value="ATPase-IB1_Cu"/>
    <property type="match status" value="1"/>
</dbReference>
<dbReference type="InterPro" id="IPR044492">
    <property type="entry name" value="P_typ_ATPase_HD_dom"/>
</dbReference>
<dbReference type="InterPro" id="IPR056236">
    <property type="entry name" value="HMA_PCA1"/>
</dbReference>
<keyword evidence="7" id="KW-0067">ATP-binding</keyword>
<dbReference type="Pfam" id="PF00403">
    <property type="entry name" value="HMA"/>
    <property type="match status" value="1"/>
</dbReference>
<dbReference type="InterPro" id="IPR023299">
    <property type="entry name" value="ATPase_P-typ_cyto_dom_N"/>
</dbReference>
<dbReference type="InterPro" id="IPR036163">
    <property type="entry name" value="HMA_dom_sf"/>
</dbReference>
<dbReference type="InterPro" id="IPR018303">
    <property type="entry name" value="ATPase_P-typ_P_site"/>
</dbReference>
<dbReference type="SUPFAM" id="SSF55008">
    <property type="entry name" value="HMA, heavy metal-associated domain"/>
    <property type="match status" value="1"/>
</dbReference>
<dbReference type="Gene3D" id="3.40.50.1000">
    <property type="entry name" value="HAD superfamily/HAD-like"/>
    <property type="match status" value="1"/>
</dbReference>
<dbReference type="Gene3D" id="2.70.150.10">
    <property type="entry name" value="Calcium-transporting ATPase, cytoplasmic transduction domain A"/>
    <property type="match status" value="1"/>
</dbReference>
<dbReference type="GO" id="GO:0005524">
    <property type="term" value="F:ATP binding"/>
    <property type="evidence" value="ECO:0007669"/>
    <property type="project" value="UniProtKB-UniRule"/>
</dbReference>
<dbReference type="EMBL" id="KZ613856">
    <property type="protein sequence ID" value="PMD55161.1"/>
    <property type="molecule type" value="Genomic_DNA"/>
</dbReference>
<evidence type="ECO:0000256" key="2">
    <source>
        <dbReference type="ARBA" id="ARBA00022692"/>
    </source>
</evidence>
<dbReference type="InterPro" id="IPR017969">
    <property type="entry name" value="Heavy-metal-associated_CS"/>
</dbReference>
<dbReference type="STRING" id="1095630.A0A2J6SWP3"/>
<evidence type="ECO:0000259" key="10">
    <source>
        <dbReference type="Pfam" id="PF00403"/>
    </source>
</evidence>
<evidence type="ECO:0000259" key="11">
    <source>
        <dbReference type="Pfam" id="PF24534"/>
    </source>
</evidence>
<feature type="region of interest" description="Disordered" evidence="8">
    <location>
        <begin position="1"/>
        <end position="27"/>
    </location>
</feature>
<dbReference type="PRINTS" id="PR00120">
    <property type="entry name" value="HATPASE"/>
</dbReference>
<evidence type="ECO:0000256" key="4">
    <source>
        <dbReference type="ARBA" id="ARBA00022967"/>
    </source>
</evidence>
<dbReference type="Proteomes" id="UP000235371">
    <property type="component" value="Unassembled WGS sequence"/>
</dbReference>
<keyword evidence="5 7" id="KW-1133">Transmembrane helix</keyword>
<dbReference type="InterPro" id="IPR036412">
    <property type="entry name" value="HAD-like_sf"/>
</dbReference>
<dbReference type="Pfam" id="PF00702">
    <property type="entry name" value="Hydrolase"/>
    <property type="match status" value="1"/>
</dbReference>
<feature type="transmembrane region" description="Helical" evidence="7">
    <location>
        <begin position="306"/>
        <end position="324"/>
    </location>
</feature>
<dbReference type="Pfam" id="PF24534">
    <property type="entry name" value="HMA_PCA1"/>
    <property type="match status" value="1"/>
</dbReference>
<feature type="transmembrane region" description="Helical" evidence="7">
    <location>
        <begin position="280"/>
        <end position="300"/>
    </location>
</feature>
<evidence type="ECO:0000256" key="7">
    <source>
        <dbReference type="RuleBase" id="RU362081"/>
    </source>
</evidence>
<dbReference type="GeneID" id="36594075"/>
<evidence type="ECO:0000256" key="6">
    <source>
        <dbReference type="ARBA" id="ARBA00023136"/>
    </source>
</evidence>
<dbReference type="Gene3D" id="3.40.1110.10">
    <property type="entry name" value="Calcium-transporting ATPase, cytoplasmic domain N"/>
    <property type="match status" value="1"/>
</dbReference>
<dbReference type="SFLD" id="SFLDS00003">
    <property type="entry name" value="Haloacid_Dehalogenase"/>
    <property type="match status" value="1"/>
</dbReference>
<dbReference type="PROSITE" id="PS01047">
    <property type="entry name" value="HMA_1"/>
    <property type="match status" value="1"/>
</dbReference>
<dbReference type="RefSeq" id="XP_024732065.1">
    <property type="nucleotide sequence ID" value="XM_024885998.1"/>
</dbReference>
<dbReference type="Gene3D" id="3.30.70.100">
    <property type="match status" value="1"/>
</dbReference>
<evidence type="ECO:0000256" key="1">
    <source>
        <dbReference type="ARBA" id="ARBA00004370"/>
    </source>
</evidence>
<dbReference type="InterPro" id="IPR008250">
    <property type="entry name" value="ATPase_P-typ_transduc_dom_A_sf"/>
</dbReference>
<evidence type="ECO:0000256" key="3">
    <source>
        <dbReference type="ARBA" id="ARBA00022723"/>
    </source>
</evidence>
<feature type="transmembrane region" description="Helical" evidence="7">
    <location>
        <begin position="376"/>
        <end position="394"/>
    </location>
</feature>
<dbReference type="AlphaFoldDB" id="A0A2J6SWP3"/>
<dbReference type="SUPFAM" id="SSF81653">
    <property type="entry name" value="Calcium ATPase, transduction domain A"/>
    <property type="match status" value="1"/>
</dbReference>
<dbReference type="InterPro" id="IPR001757">
    <property type="entry name" value="P_typ_ATPase"/>
</dbReference>
<dbReference type="PRINTS" id="PR00119">
    <property type="entry name" value="CATATPASE"/>
</dbReference>
<keyword evidence="2 7" id="KW-0812">Transmembrane</keyword>
<dbReference type="SUPFAM" id="SSF81665">
    <property type="entry name" value="Calcium ATPase, transmembrane domain M"/>
    <property type="match status" value="1"/>
</dbReference>
<evidence type="ECO:0000259" key="9">
    <source>
        <dbReference type="Pfam" id="PF00122"/>
    </source>
</evidence>
<organism evidence="12 13">
    <name type="scientific">Hyaloscypha bicolor E</name>
    <dbReference type="NCBI Taxonomy" id="1095630"/>
    <lineage>
        <taxon>Eukaryota</taxon>
        <taxon>Fungi</taxon>
        <taxon>Dikarya</taxon>
        <taxon>Ascomycota</taxon>
        <taxon>Pezizomycotina</taxon>
        <taxon>Leotiomycetes</taxon>
        <taxon>Helotiales</taxon>
        <taxon>Hyaloscyphaceae</taxon>
        <taxon>Hyaloscypha</taxon>
        <taxon>Hyaloscypha bicolor</taxon>
    </lineage>
</organism>
<evidence type="ECO:0000313" key="13">
    <source>
        <dbReference type="Proteomes" id="UP000235371"/>
    </source>
</evidence>
<sequence length="923" mass="98686">MTHSHRACCNSSPARHNRDGEPGSHKFTSAAGNCESNTCCGEVEEATHPAAADSGERHGCGCSHSTTSDEDLTSGAKPVSHESIGRCNDLALDPTSCSPASIEVKDAASSTIIEIDKVDGDDSSLSKFEITLSVSGMNCTGCLKKLERTLDSILEISNVKASLLLSQATFDLEETHILTKDNISQVIEKKTGFTCALIHHTGEELELILDPRVTALGDEWPNGVTDITTTGKRRVLVSYRPRNIGARDLLSDPFFQHTALAPPPTPPSVASGRANVRRSLYLTLISAILTIPVLVFSYSSLPDHEVLYGGISCGLATGVQFFIVGPFYDKAFKALFFSRMVEMDLLIVLSTTVAYVYSVVAYGFLVSGKPLSTGEFFETSTLLATLIMVGRTVAEYARYKAVESISMESLQNPSAIIIEEGGEEREIDARLLQYNDTFKVPPEMSVVTDGVIEEGVTEVDESMITGEATLIVKKPGMPVIAGSVNHTGTILVKLTRLPSENTIKTISTMVDEAKSSKPKIQEIADRVAGSFVPVILAITVLVFVVWVAVGHYIRHQGSATAAINAMTFAISTLIVSCPCAIGLAVPMVVLIAGGVGAKHGLILKSTETIEIGRKISHVIFDKTGTLTQGKLAVVEEECPSESLLALVLGLVTDSKHPVSLAVAGHLKGKGIKAVPVENLESIPGKGIKGTWNGSTARAGNPFWLGVEKRPEVDSVISKALTVFCITVDDDLIAVFGLRDELRPDAIKTVNELRKRNIEISLISGDNLPVVQALATHLGIIPQNTRARCTPADKQTYVKSALETPSNVVLFCGDGTNDAVALAQASIGLHINEGTDVAQSAADAILMRPSLKGILTLIDLSKAFWRRVLFNFAWSFVYNLFAILLAAGAFPGKARIPPQYAGLGELVSVLPVIAVAVGLKWKKF</sequence>
<proteinExistence type="inferred from homology"/>
<dbReference type="GO" id="GO:0016020">
    <property type="term" value="C:membrane"/>
    <property type="evidence" value="ECO:0007669"/>
    <property type="project" value="UniProtKB-SubCell"/>
</dbReference>
<feature type="domain" description="PCA1 HMA heavy metal-associated" evidence="11">
    <location>
        <begin position="199"/>
        <end position="264"/>
    </location>
</feature>
<name>A0A2J6SWP3_9HELO</name>
<comment type="subcellular location">
    <subcellularLocation>
        <location evidence="1 7">Membrane</location>
    </subcellularLocation>
</comment>
<keyword evidence="13" id="KW-1185">Reference proteome</keyword>
<dbReference type="PANTHER" id="PTHR46594">
    <property type="entry name" value="P-TYPE CATION-TRANSPORTING ATPASE"/>
    <property type="match status" value="1"/>
</dbReference>
<reference evidence="12 13" key="1">
    <citation type="submission" date="2016-04" db="EMBL/GenBank/DDBJ databases">
        <title>A degradative enzymes factory behind the ericoid mycorrhizal symbiosis.</title>
        <authorList>
            <consortium name="DOE Joint Genome Institute"/>
            <person name="Martino E."/>
            <person name="Morin E."/>
            <person name="Grelet G."/>
            <person name="Kuo A."/>
            <person name="Kohler A."/>
            <person name="Daghino S."/>
            <person name="Barry K."/>
            <person name="Choi C."/>
            <person name="Cichocki N."/>
            <person name="Clum A."/>
            <person name="Copeland A."/>
            <person name="Hainaut M."/>
            <person name="Haridas S."/>
            <person name="Labutti K."/>
            <person name="Lindquist E."/>
            <person name="Lipzen A."/>
            <person name="Khouja H.-R."/>
            <person name="Murat C."/>
            <person name="Ohm R."/>
            <person name="Olson A."/>
            <person name="Spatafora J."/>
            <person name="Veneault-Fourrey C."/>
            <person name="Henrissat B."/>
            <person name="Grigoriev I."/>
            <person name="Martin F."/>
            <person name="Perotto S."/>
        </authorList>
    </citation>
    <scope>NUCLEOTIDE SEQUENCE [LARGE SCALE GENOMIC DNA]</scope>
    <source>
        <strain evidence="12 13">E</strain>
    </source>
</reference>
<dbReference type="GO" id="GO:0016887">
    <property type="term" value="F:ATP hydrolysis activity"/>
    <property type="evidence" value="ECO:0007669"/>
    <property type="project" value="InterPro"/>
</dbReference>
<gene>
    <name evidence="12" type="ORF">K444DRAFT_655245</name>
</gene>
<feature type="transmembrane region" description="Helical" evidence="7">
    <location>
        <begin position="899"/>
        <end position="918"/>
    </location>
</feature>
<evidence type="ECO:0000256" key="8">
    <source>
        <dbReference type="SAM" id="MobiDB-lite"/>
    </source>
</evidence>
<dbReference type="InParanoid" id="A0A2J6SWP3"/>
<comment type="similarity">
    <text evidence="7">Belongs to the cation transport ATPase (P-type) (TC 3.A.3) family. Type IB subfamily.</text>
</comment>
<dbReference type="NCBIfam" id="TIGR01525">
    <property type="entry name" value="ATPase-IB_hvy"/>
    <property type="match status" value="1"/>
</dbReference>
<dbReference type="InterPro" id="IPR006121">
    <property type="entry name" value="HMA_dom"/>
</dbReference>
<dbReference type="SUPFAM" id="SSF56784">
    <property type="entry name" value="HAD-like"/>
    <property type="match status" value="1"/>
</dbReference>
<dbReference type="InterPro" id="IPR023214">
    <property type="entry name" value="HAD_sf"/>
</dbReference>
<dbReference type="Pfam" id="PF00122">
    <property type="entry name" value="E1-E2_ATPase"/>
    <property type="match status" value="1"/>
</dbReference>
<keyword evidence="4" id="KW-1278">Translocase</keyword>
<feature type="transmembrane region" description="Helical" evidence="7">
    <location>
        <begin position="527"/>
        <end position="548"/>
    </location>
</feature>
<dbReference type="OrthoDB" id="432719at2759"/>
<feature type="transmembrane region" description="Helical" evidence="7">
    <location>
        <begin position="345"/>
        <end position="364"/>
    </location>
</feature>
<keyword evidence="3 7" id="KW-0479">Metal-binding</keyword>
<feature type="domain" description="P-type ATPase A" evidence="9">
    <location>
        <begin position="410"/>
        <end position="510"/>
    </location>
</feature>
<accession>A0A2J6SWP3</accession>
<dbReference type="CDD" id="cd00371">
    <property type="entry name" value="HMA"/>
    <property type="match status" value="1"/>
</dbReference>
<keyword evidence="6 7" id="KW-0472">Membrane</keyword>
<dbReference type="InterPro" id="IPR023298">
    <property type="entry name" value="ATPase_P-typ_TM_dom_sf"/>
</dbReference>
<dbReference type="SFLD" id="SFLDF00027">
    <property type="entry name" value="p-type_atpase"/>
    <property type="match status" value="1"/>
</dbReference>
<dbReference type="PANTHER" id="PTHR46594:SF4">
    <property type="entry name" value="P-TYPE CATION-TRANSPORTING ATPASE"/>
    <property type="match status" value="1"/>
</dbReference>
<dbReference type="InterPro" id="IPR027256">
    <property type="entry name" value="P-typ_ATPase_IB"/>
</dbReference>
<feature type="transmembrane region" description="Helical" evidence="7">
    <location>
        <begin position="867"/>
        <end position="887"/>
    </location>
</feature>
<dbReference type="InterPro" id="IPR059000">
    <property type="entry name" value="ATPase_P-type_domA"/>
</dbReference>